<dbReference type="Gene3D" id="3.30.200.20">
    <property type="entry name" value="Phosphorylase Kinase, domain 1"/>
    <property type="match status" value="1"/>
</dbReference>
<feature type="binding site" evidence="8">
    <location>
        <position position="314"/>
    </location>
    <ligand>
        <name>ATP</name>
        <dbReference type="ChEBI" id="CHEBI:30616"/>
    </ligand>
</feature>
<keyword evidence="6 8" id="KW-0067">ATP-binding</keyword>
<feature type="compositionally biased region" description="Low complexity" evidence="11">
    <location>
        <begin position="527"/>
        <end position="546"/>
    </location>
</feature>
<evidence type="ECO:0000256" key="9">
    <source>
        <dbReference type="PIRSR" id="PIRSR630616-3"/>
    </source>
</evidence>
<feature type="domain" description="Protein kinase" evidence="13">
    <location>
        <begin position="170"/>
        <end position="445"/>
    </location>
</feature>
<feature type="region of interest" description="Disordered" evidence="11">
    <location>
        <begin position="453"/>
        <end position="492"/>
    </location>
</feature>
<dbReference type="SMART" id="SM00220">
    <property type="entry name" value="S_TKc"/>
    <property type="match status" value="1"/>
</dbReference>
<dbReference type="GO" id="GO:0006281">
    <property type="term" value="P:DNA repair"/>
    <property type="evidence" value="ECO:0007669"/>
    <property type="project" value="InterPro"/>
</dbReference>
<dbReference type="PIRSF" id="PIRSF000661">
    <property type="entry name" value="Ser/Thr_PK_RAD53"/>
    <property type="match status" value="1"/>
</dbReference>
<dbReference type="GO" id="GO:0005524">
    <property type="term" value="F:ATP binding"/>
    <property type="evidence" value="ECO:0007669"/>
    <property type="project" value="UniProtKB-UniRule"/>
</dbReference>
<feature type="compositionally biased region" description="Low complexity" evidence="11">
    <location>
        <begin position="1"/>
        <end position="21"/>
    </location>
</feature>
<protein>
    <submittedName>
        <fullName evidence="14">Serine/threonine-protein kinase Rad53p</fullName>
    </submittedName>
</protein>
<dbReference type="PROSITE" id="PS50006">
    <property type="entry name" value="FHA_DOMAIN"/>
    <property type="match status" value="2"/>
</dbReference>
<proteinExistence type="inferred from homology"/>
<feature type="cross-link" description="Glycyl lysine isopeptide (Lys-Gly) (interchain with G-Cter in SUMO2)" evidence="9">
    <location>
        <position position="296"/>
    </location>
</feature>
<feature type="binding site" evidence="8 10">
    <location>
        <position position="199"/>
    </location>
    <ligand>
        <name>ATP</name>
        <dbReference type="ChEBI" id="CHEBI:30616"/>
    </ligand>
</feature>
<dbReference type="SMART" id="SM00240">
    <property type="entry name" value="FHA"/>
    <property type="match status" value="2"/>
</dbReference>
<evidence type="ECO:0000256" key="10">
    <source>
        <dbReference type="PROSITE-ProRule" id="PRU10141"/>
    </source>
</evidence>
<comment type="similarity">
    <text evidence="1">Belongs to the protein kinase superfamily. CAMK Ser/Thr protein kinase family. CHEK2 subfamily.</text>
</comment>
<dbReference type="PROSITE" id="PS00107">
    <property type="entry name" value="PROTEIN_KINASE_ATP"/>
    <property type="match status" value="1"/>
</dbReference>
<evidence type="ECO:0000256" key="8">
    <source>
        <dbReference type="PIRSR" id="PIRSR630616-2"/>
    </source>
</evidence>
<dbReference type="SUPFAM" id="SSF56112">
    <property type="entry name" value="Protein kinase-like (PK-like)"/>
    <property type="match status" value="1"/>
</dbReference>
<evidence type="ECO:0000256" key="11">
    <source>
        <dbReference type="SAM" id="MobiDB-lite"/>
    </source>
</evidence>
<evidence type="ECO:0000256" key="5">
    <source>
        <dbReference type="ARBA" id="ARBA00022777"/>
    </source>
</evidence>
<feature type="region of interest" description="Disordered" evidence="11">
    <location>
        <begin position="1"/>
        <end position="23"/>
    </location>
</feature>
<feature type="active site" description="Proton acceptor" evidence="7">
    <location>
        <position position="294"/>
    </location>
</feature>
<comment type="caution">
    <text evidence="14">The sequence shown here is derived from an EMBL/GenBank/DDBJ whole genome shotgun (WGS) entry which is preliminary data.</text>
</comment>
<dbReference type="InterPro" id="IPR030616">
    <property type="entry name" value="Aur-like"/>
</dbReference>
<evidence type="ECO:0000259" key="12">
    <source>
        <dbReference type="PROSITE" id="PS50006"/>
    </source>
</evidence>
<feature type="compositionally biased region" description="Low complexity" evidence="11">
    <location>
        <begin position="469"/>
        <end position="481"/>
    </location>
</feature>
<dbReference type="FunFam" id="1.10.510.10:FF:000651">
    <property type="entry name" value="Serine/threonine-protein kinase RAD53"/>
    <property type="match status" value="1"/>
</dbReference>
<reference evidence="14" key="1">
    <citation type="submission" date="2022-03" db="EMBL/GenBank/DDBJ databases">
        <authorList>
            <person name="Legras J.-L."/>
            <person name="Devillers H."/>
            <person name="Grondin C."/>
        </authorList>
    </citation>
    <scope>NUCLEOTIDE SEQUENCE</scope>
    <source>
        <strain evidence="14">CLIB 1423</strain>
    </source>
</reference>
<dbReference type="PANTHER" id="PTHR24350">
    <property type="entry name" value="SERINE/THREONINE-PROTEIN KINASE IAL-RELATED"/>
    <property type="match status" value="1"/>
</dbReference>
<evidence type="ECO:0000256" key="1">
    <source>
        <dbReference type="ARBA" id="ARBA00005575"/>
    </source>
</evidence>
<dbReference type="GO" id="GO:0009202">
    <property type="term" value="P:deoxyribonucleoside triphosphate biosynthetic process"/>
    <property type="evidence" value="ECO:0007669"/>
    <property type="project" value="InterPro"/>
</dbReference>
<dbReference type="Pfam" id="PF00498">
    <property type="entry name" value="FHA"/>
    <property type="match status" value="2"/>
</dbReference>
<dbReference type="SUPFAM" id="SSF49879">
    <property type="entry name" value="SMAD/FHA domain"/>
    <property type="match status" value="2"/>
</dbReference>
<dbReference type="InterPro" id="IPR016256">
    <property type="entry name" value="Ser/Thr_kinase_Rad53"/>
</dbReference>
<dbReference type="PROSITE" id="PS50011">
    <property type="entry name" value="PROTEIN_KINASE_DOM"/>
    <property type="match status" value="1"/>
</dbReference>
<feature type="region of interest" description="Disordered" evidence="11">
    <location>
        <begin position="514"/>
        <end position="585"/>
    </location>
</feature>
<evidence type="ECO:0000256" key="3">
    <source>
        <dbReference type="ARBA" id="ARBA00022679"/>
    </source>
</evidence>
<dbReference type="InterPro" id="IPR008271">
    <property type="entry name" value="Ser/Thr_kinase_AS"/>
</dbReference>
<evidence type="ECO:0000256" key="2">
    <source>
        <dbReference type="ARBA" id="ARBA00022527"/>
    </source>
</evidence>
<feature type="region of interest" description="Disordered" evidence="11">
    <location>
        <begin position="600"/>
        <end position="624"/>
    </location>
</feature>
<dbReference type="PROSITE" id="PS00108">
    <property type="entry name" value="PROTEIN_KINASE_ST"/>
    <property type="match status" value="1"/>
</dbReference>
<keyword evidence="4 8" id="KW-0547">Nucleotide-binding</keyword>
<dbReference type="InterPro" id="IPR000253">
    <property type="entry name" value="FHA_dom"/>
</dbReference>
<evidence type="ECO:0000256" key="4">
    <source>
        <dbReference type="ARBA" id="ARBA00022741"/>
    </source>
</evidence>
<gene>
    <name evidence="14" type="ORF">CLIB1423_18S02718</name>
</gene>
<evidence type="ECO:0000259" key="13">
    <source>
        <dbReference type="PROSITE" id="PS50011"/>
    </source>
</evidence>
<dbReference type="Gene3D" id="2.60.200.20">
    <property type="match status" value="2"/>
</dbReference>
<keyword evidence="2" id="KW-0723">Serine/threonine-protein kinase</keyword>
<feature type="domain" description="FHA" evidence="12">
    <location>
        <begin position="61"/>
        <end position="112"/>
    </location>
</feature>
<dbReference type="GO" id="GO:0005634">
    <property type="term" value="C:nucleus"/>
    <property type="evidence" value="ECO:0007669"/>
    <property type="project" value="InterPro"/>
</dbReference>
<sequence length="912" mass="101650">MEFTQPTQPQTQPTQQSPLTQDSTNDLDKNIICRLICTTGQYNYFDLSVEDLSPDSKSRVWTFGRNQDCDFLLTSCTRLSNRHFKLWFNQENKTVWIQDTSTNGTNLNGHRLVKGSNYILNQGDEIAVGVGVPKDVVKFVVLFADQYNPSKSSQSQSAYKDEQGILKDFIIKNEVIGQGAFATVKKVIERSSGKSYAVKIINRRKALNTSSAVGGVDRELSILRKLNHPNIVYLKSFYEDMDNYYLVMEFVPGGDLMDFVAANGAIGEDACQVITKQILDGIAYVHKMGISHRDLKPDNILIMQDDPILVKITDFGLAKISDNATFMKTFCGTLAYLAPEVISGKYEHQQHHVDPKTNARSSNYSCLVDIWSLGCLVYVLLTSHLPFNGKTQEQMFQKIQSGEYHESPLNSYKISKNARDFLNCCLQVNPRLRFSASEALKHVWLAGVDSVPDDDSQEGADSQKVISLSQSQSQQSRKNNNGSGGEGASGIFNMSMSKIDEDIMKRPLVENKKTKANEFKIPKRVIPLPQSQQPLSQQRQSQPSQPHRYGAGKPNSQLPDSIPEDEKEHLKLTSSNENSPDLGIPMISKYGIKEVLKRKHSLDDSGSSGSGDGDVISPSDRKRIKPQIIDKVDLSSLNISQRFGGGADVPQTSNIWSQDAHQEASNGIKMDNNDTTSNESEIPIDTFMALVPLSQSLSKKPIYIRQGVNPFSIGRHESCDIFINDDRMSKIHCLFNKKRHPVLELSIYESPAHCLDDVWLLDCSTNSCLVNGVILGKGRKVQLFDGDKVEFFNDSRSEESIGYSVKICDSTGLFNSGERTADMDHKFVNVIKQDFNDAKLRPRIHESSAESSELNGKSNKLSATGPFIANAVNQARPQRKSNEQSKLSIVSGSQTKRADLKVGQERPTNSWI</sequence>
<accession>A0A9P0QTJ8</accession>
<evidence type="ECO:0000256" key="6">
    <source>
        <dbReference type="ARBA" id="ARBA00022840"/>
    </source>
</evidence>
<dbReference type="InterPro" id="IPR011009">
    <property type="entry name" value="Kinase-like_dom_sf"/>
</dbReference>
<dbReference type="GO" id="GO:0004712">
    <property type="term" value="F:protein serine/threonine/tyrosine kinase activity"/>
    <property type="evidence" value="ECO:0007669"/>
    <property type="project" value="InterPro"/>
</dbReference>
<dbReference type="InterPro" id="IPR017441">
    <property type="entry name" value="Protein_kinase_ATP_BS"/>
</dbReference>
<dbReference type="GO" id="GO:0003688">
    <property type="term" value="F:DNA replication origin binding"/>
    <property type="evidence" value="ECO:0007669"/>
    <property type="project" value="InterPro"/>
</dbReference>
<dbReference type="GO" id="GO:0004674">
    <property type="term" value="F:protein serine/threonine kinase activity"/>
    <property type="evidence" value="ECO:0007669"/>
    <property type="project" value="UniProtKB-KW"/>
</dbReference>
<name>A0A9P0QTJ8_9ASCO</name>
<feature type="domain" description="FHA" evidence="12">
    <location>
        <begin position="711"/>
        <end position="775"/>
    </location>
</feature>
<dbReference type="AlphaFoldDB" id="A0A9P0QTJ8"/>
<evidence type="ECO:0000313" key="14">
    <source>
        <dbReference type="EMBL" id="CAH2354744.1"/>
    </source>
</evidence>
<keyword evidence="3" id="KW-0808">Transferase</keyword>
<organism evidence="14 15">
    <name type="scientific">[Candida] railenensis</name>
    <dbReference type="NCBI Taxonomy" id="45579"/>
    <lineage>
        <taxon>Eukaryota</taxon>
        <taxon>Fungi</taxon>
        <taxon>Dikarya</taxon>
        <taxon>Ascomycota</taxon>
        <taxon>Saccharomycotina</taxon>
        <taxon>Pichiomycetes</taxon>
        <taxon>Debaryomycetaceae</taxon>
        <taxon>Kurtzmaniella</taxon>
    </lineage>
</organism>
<dbReference type="InterPro" id="IPR000719">
    <property type="entry name" value="Prot_kinase_dom"/>
</dbReference>
<dbReference type="OrthoDB" id="10252171at2759"/>
<keyword evidence="5 14" id="KW-0418">Kinase</keyword>
<evidence type="ECO:0000256" key="7">
    <source>
        <dbReference type="PIRSR" id="PIRSR630616-1"/>
    </source>
</evidence>
<evidence type="ECO:0000313" key="15">
    <source>
        <dbReference type="Proteomes" id="UP000837801"/>
    </source>
</evidence>
<dbReference type="EMBL" id="CAKXYY010000018">
    <property type="protein sequence ID" value="CAH2354744.1"/>
    <property type="molecule type" value="Genomic_DNA"/>
</dbReference>
<feature type="compositionally biased region" description="Polar residues" evidence="11">
    <location>
        <begin position="884"/>
        <end position="895"/>
    </location>
</feature>
<dbReference type="GO" id="GO:0006270">
    <property type="term" value="P:DNA replication initiation"/>
    <property type="evidence" value="ECO:0007669"/>
    <property type="project" value="InterPro"/>
</dbReference>
<keyword evidence="15" id="KW-1185">Reference proteome</keyword>
<dbReference type="GO" id="GO:0000077">
    <property type="term" value="P:DNA damage checkpoint signaling"/>
    <property type="evidence" value="ECO:0007669"/>
    <property type="project" value="InterPro"/>
</dbReference>
<dbReference type="Proteomes" id="UP000837801">
    <property type="component" value="Unassembled WGS sequence"/>
</dbReference>
<dbReference type="Pfam" id="PF00069">
    <property type="entry name" value="Pkinase"/>
    <property type="match status" value="1"/>
</dbReference>
<dbReference type="GO" id="GO:0030447">
    <property type="term" value="P:filamentous growth"/>
    <property type="evidence" value="ECO:0007669"/>
    <property type="project" value="UniProtKB-ARBA"/>
</dbReference>
<dbReference type="InterPro" id="IPR008984">
    <property type="entry name" value="SMAD_FHA_dom_sf"/>
</dbReference>
<dbReference type="FunFam" id="3.30.200.20:FF:000315">
    <property type="entry name" value="Calcium-dependent protein kinase 3"/>
    <property type="match status" value="1"/>
</dbReference>
<feature type="region of interest" description="Disordered" evidence="11">
    <location>
        <begin position="873"/>
        <end position="912"/>
    </location>
</feature>
<dbReference type="Gene3D" id="1.10.510.10">
    <property type="entry name" value="Transferase(Phosphotransferase) domain 1"/>
    <property type="match status" value="1"/>
</dbReference>